<feature type="domain" description="ABC transporter" evidence="10">
    <location>
        <begin position="347"/>
        <end position="582"/>
    </location>
</feature>
<dbReference type="STRING" id="1802389.A3C17_03475"/>
<name>A0A1F7TX45_9BACT</name>
<dbReference type="InterPro" id="IPR011527">
    <property type="entry name" value="ABC1_TM_dom"/>
</dbReference>
<protein>
    <recommendedName>
        <fullName evidence="14">ABC transporter</fullName>
    </recommendedName>
</protein>
<dbReference type="PROSITE" id="PS50929">
    <property type="entry name" value="ABC_TM1F"/>
    <property type="match status" value="1"/>
</dbReference>
<dbReference type="GO" id="GO:0034040">
    <property type="term" value="F:ATPase-coupled lipid transmembrane transporter activity"/>
    <property type="evidence" value="ECO:0007669"/>
    <property type="project" value="TreeGrafter"/>
</dbReference>
<dbReference type="GO" id="GO:0005524">
    <property type="term" value="F:ATP binding"/>
    <property type="evidence" value="ECO:0007669"/>
    <property type="project" value="UniProtKB-KW"/>
</dbReference>
<dbReference type="InterPro" id="IPR017871">
    <property type="entry name" value="ABC_transporter-like_CS"/>
</dbReference>
<dbReference type="AlphaFoldDB" id="A0A1F7TX45"/>
<dbReference type="PANTHER" id="PTHR24221">
    <property type="entry name" value="ATP-BINDING CASSETTE SUB-FAMILY B"/>
    <property type="match status" value="1"/>
</dbReference>
<dbReference type="InterPro" id="IPR039421">
    <property type="entry name" value="Type_1_exporter"/>
</dbReference>
<evidence type="ECO:0000256" key="3">
    <source>
        <dbReference type="ARBA" id="ARBA00022475"/>
    </source>
</evidence>
<keyword evidence="4 9" id="KW-0812">Transmembrane</keyword>
<feature type="domain" description="ABC transmembrane type-1" evidence="11">
    <location>
        <begin position="23"/>
        <end position="306"/>
    </location>
</feature>
<keyword evidence="3" id="KW-1003">Cell membrane</keyword>
<organism evidence="12 13">
    <name type="scientific">Candidatus Uhrbacteria bacterium RIFCSPHIGHO2_02_FULL_53_13</name>
    <dbReference type="NCBI Taxonomy" id="1802389"/>
    <lineage>
        <taxon>Bacteria</taxon>
        <taxon>Candidatus Uhriibacteriota</taxon>
    </lineage>
</organism>
<dbReference type="FunFam" id="3.40.50.300:FF:000221">
    <property type="entry name" value="Multidrug ABC transporter ATP-binding protein"/>
    <property type="match status" value="1"/>
</dbReference>
<evidence type="ECO:0000256" key="1">
    <source>
        <dbReference type="ARBA" id="ARBA00004651"/>
    </source>
</evidence>
<dbReference type="InterPro" id="IPR003439">
    <property type="entry name" value="ABC_transporter-like_ATP-bd"/>
</dbReference>
<feature type="transmembrane region" description="Helical" evidence="9">
    <location>
        <begin position="20"/>
        <end position="42"/>
    </location>
</feature>
<keyword evidence="7 9" id="KW-1133">Transmembrane helix</keyword>
<dbReference type="Proteomes" id="UP000177097">
    <property type="component" value="Unassembled WGS sequence"/>
</dbReference>
<sequence>MSDWRRVKKLVTENWQGTRLRYAVVVLILVLGSALAVLDPILYGKMVDVIVDALRDQHPETIVNGVAVLLALWIGVFVINVTLNIVGRYIFWKANNILGLNFACSAVRDMLSWSRQRFSRLSTGRTVKVFDQAWEALFWVPGDIVEQVIPTVLTFTAVVIAGLILDWRLTIASLIMLPIAIWLGYYGWKKARPKQEQLDHRWAALSRHVGESIGNISVVQDYAQEDRRARTFASLMRQVVVRQLRMNVFWALFHGTGSTLTLLGRAAVFIVGVYLVANGSTTLGTLITFLGMLNYLLSPIQHVIGNSLPRMSMGVSHLRLYTDLADEINDLKERDDAVPLKKIVGDVELKGVHFTYGDQSRATLLGIDLTIPAGTSCALVGPSGAGKSTLVKLINRTIDPTRGCVHVDGKDHCLYTLTSLRRHIGVVTQDTYLFHDTILNNVKFVKPNATEREVVHACKMAQAHDYIRRLPNGYRSIVGERGVKLSGGERQRIALARIFLADPPILVLDESTSALDSETEHRIQQTLKEVMKGRTSILIAHRLSTVYLADQIAVMERGKIVDIGTHDELIKKGGLYDRLWSLQSDGYIS</sequence>
<dbReference type="PROSITE" id="PS50893">
    <property type="entry name" value="ABC_TRANSPORTER_2"/>
    <property type="match status" value="1"/>
</dbReference>
<keyword evidence="8 9" id="KW-0472">Membrane</keyword>
<dbReference type="SMART" id="SM00382">
    <property type="entry name" value="AAA"/>
    <property type="match status" value="1"/>
</dbReference>
<dbReference type="CDD" id="cd07346">
    <property type="entry name" value="ABC_6TM_exporters"/>
    <property type="match status" value="1"/>
</dbReference>
<reference evidence="12 13" key="1">
    <citation type="journal article" date="2016" name="Nat. Commun.">
        <title>Thousands of microbial genomes shed light on interconnected biogeochemical processes in an aquifer system.</title>
        <authorList>
            <person name="Anantharaman K."/>
            <person name="Brown C.T."/>
            <person name="Hug L.A."/>
            <person name="Sharon I."/>
            <person name="Castelle C.J."/>
            <person name="Probst A.J."/>
            <person name="Thomas B.C."/>
            <person name="Singh A."/>
            <person name="Wilkins M.J."/>
            <person name="Karaoz U."/>
            <person name="Brodie E.L."/>
            <person name="Williams K.H."/>
            <person name="Hubbard S.S."/>
            <person name="Banfield J.F."/>
        </authorList>
    </citation>
    <scope>NUCLEOTIDE SEQUENCE [LARGE SCALE GENOMIC DNA]</scope>
</reference>
<dbReference type="SUPFAM" id="SSF90123">
    <property type="entry name" value="ABC transporter transmembrane region"/>
    <property type="match status" value="1"/>
</dbReference>
<dbReference type="GO" id="GO:0140359">
    <property type="term" value="F:ABC-type transporter activity"/>
    <property type="evidence" value="ECO:0007669"/>
    <property type="project" value="InterPro"/>
</dbReference>
<dbReference type="Pfam" id="PF00005">
    <property type="entry name" value="ABC_tran"/>
    <property type="match status" value="1"/>
</dbReference>
<evidence type="ECO:0000256" key="5">
    <source>
        <dbReference type="ARBA" id="ARBA00022741"/>
    </source>
</evidence>
<evidence type="ECO:0000259" key="10">
    <source>
        <dbReference type="PROSITE" id="PS50893"/>
    </source>
</evidence>
<dbReference type="Gene3D" id="1.20.1560.10">
    <property type="entry name" value="ABC transporter type 1, transmembrane domain"/>
    <property type="match status" value="2"/>
</dbReference>
<feature type="transmembrane region" description="Helical" evidence="9">
    <location>
        <begin position="171"/>
        <end position="188"/>
    </location>
</feature>
<dbReference type="GO" id="GO:0016887">
    <property type="term" value="F:ATP hydrolysis activity"/>
    <property type="evidence" value="ECO:0007669"/>
    <property type="project" value="InterPro"/>
</dbReference>
<dbReference type="PANTHER" id="PTHR24221:SF654">
    <property type="entry name" value="ATP-BINDING CASSETTE SUB-FAMILY B MEMBER 6"/>
    <property type="match status" value="1"/>
</dbReference>
<feature type="transmembrane region" description="Helical" evidence="9">
    <location>
        <begin position="62"/>
        <end position="83"/>
    </location>
</feature>
<feature type="transmembrane region" description="Helical" evidence="9">
    <location>
        <begin position="148"/>
        <end position="165"/>
    </location>
</feature>
<dbReference type="PROSITE" id="PS00211">
    <property type="entry name" value="ABC_TRANSPORTER_1"/>
    <property type="match status" value="1"/>
</dbReference>
<evidence type="ECO:0000313" key="13">
    <source>
        <dbReference type="Proteomes" id="UP000177097"/>
    </source>
</evidence>
<dbReference type="InterPro" id="IPR027417">
    <property type="entry name" value="P-loop_NTPase"/>
</dbReference>
<comment type="caution">
    <text evidence="12">The sequence shown here is derived from an EMBL/GenBank/DDBJ whole genome shotgun (WGS) entry which is preliminary data.</text>
</comment>
<evidence type="ECO:0000256" key="9">
    <source>
        <dbReference type="SAM" id="Phobius"/>
    </source>
</evidence>
<evidence type="ECO:0000256" key="2">
    <source>
        <dbReference type="ARBA" id="ARBA00022448"/>
    </source>
</evidence>
<keyword evidence="6" id="KW-0067">ATP-binding</keyword>
<evidence type="ECO:0000259" key="11">
    <source>
        <dbReference type="PROSITE" id="PS50929"/>
    </source>
</evidence>
<evidence type="ECO:0000256" key="7">
    <source>
        <dbReference type="ARBA" id="ARBA00022989"/>
    </source>
</evidence>
<dbReference type="InterPro" id="IPR036640">
    <property type="entry name" value="ABC1_TM_sf"/>
</dbReference>
<gene>
    <name evidence="12" type="ORF">A3C17_03475</name>
</gene>
<accession>A0A1F7TX45</accession>
<dbReference type="InterPro" id="IPR003593">
    <property type="entry name" value="AAA+_ATPase"/>
</dbReference>
<evidence type="ECO:0000313" key="12">
    <source>
        <dbReference type="EMBL" id="OGL70104.1"/>
    </source>
</evidence>
<proteinExistence type="predicted"/>
<evidence type="ECO:0000256" key="6">
    <source>
        <dbReference type="ARBA" id="ARBA00022840"/>
    </source>
</evidence>
<evidence type="ECO:0000256" key="4">
    <source>
        <dbReference type="ARBA" id="ARBA00022692"/>
    </source>
</evidence>
<comment type="subcellular location">
    <subcellularLocation>
        <location evidence="1">Cell membrane</location>
        <topology evidence="1">Multi-pass membrane protein</topology>
    </subcellularLocation>
</comment>
<evidence type="ECO:0008006" key="14">
    <source>
        <dbReference type="Google" id="ProtNLM"/>
    </source>
</evidence>
<keyword evidence="2" id="KW-0813">Transport</keyword>
<dbReference type="Gene3D" id="3.40.50.300">
    <property type="entry name" value="P-loop containing nucleotide triphosphate hydrolases"/>
    <property type="match status" value="1"/>
</dbReference>
<dbReference type="GO" id="GO:0005886">
    <property type="term" value="C:plasma membrane"/>
    <property type="evidence" value="ECO:0007669"/>
    <property type="project" value="UniProtKB-SubCell"/>
</dbReference>
<evidence type="ECO:0000256" key="8">
    <source>
        <dbReference type="ARBA" id="ARBA00023136"/>
    </source>
</evidence>
<keyword evidence="5" id="KW-0547">Nucleotide-binding</keyword>
<dbReference type="SUPFAM" id="SSF52540">
    <property type="entry name" value="P-loop containing nucleoside triphosphate hydrolases"/>
    <property type="match status" value="1"/>
</dbReference>
<dbReference type="Pfam" id="PF00664">
    <property type="entry name" value="ABC_membrane"/>
    <property type="match status" value="1"/>
</dbReference>
<dbReference type="EMBL" id="MGDX01000036">
    <property type="protein sequence ID" value="OGL70104.1"/>
    <property type="molecule type" value="Genomic_DNA"/>
</dbReference>